<evidence type="ECO:0000256" key="2">
    <source>
        <dbReference type="ARBA" id="ARBA00022448"/>
    </source>
</evidence>
<dbReference type="Proteomes" id="UP000008076">
    <property type="component" value="Unassembled WGS sequence"/>
</dbReference>
<evidence type="ECO:0000313" key="6">
    <source>
        <dbReference type="EMBL" id="EDR26443.1"/>
    </source>
</evidence>
<sequence>MSVKTTYSDIRKFISQINSSPTVEKEREVIQKELAKIRNEFSNPKITAYDRMICSYKLAFISTLGYEVDYGMVEVIMLLANSKFIYKHAGYLTFLSCYRNVPGACSLLINTMQHDLQNTKDEVICETLSTLAVISDAQIAEVVGQIVMKLAF</sequence>
<keyword evidence="4" id="KW-0472">Membrane</keyword>
<protein>
    <submittedName>
        <fullName evidence="6">Adaptin, alpha/gamma/epsilon, putative</fullName>
    </submittedName>
</protein>
<dbReference type="GO" id="GO:0016192">
    <property type="term" value="P:vesicle-mediated transport"/>
    <property type="evidence" value="ECO:0007669"/>
    <property type="project" value="InterPro"/>
</dbReference>
<dbReference type="VEuPathDB" id="AmoebaDB:EDI_274150"/>
<keyword evidence="7" id="KW-1185">Reference proteome</keyword>
<dbReference type="GO" id="GO:0006886">
    <property type="term" value="P:intracellular protein transport"/>
    <property type="evidence" value="ECO:0007669"/>
    <property type="project" value="InterPro"/>
</dbReference>
<dbReference type="KEGG" id="edi:EDI_274150"/>
<name>B0EGA3_ENTDS</name>
<dbReference type="Pfam" id="PF01602">
    <property type="entry name" value="Adaptin_N"/>
    <property type="match status" value="1"/>
</dbReference>
<dbReference type="OrthoDB" id="28053at2759"/>
<evidence type="ECO:0000256" key="1">
    <source>
        <dbReference type="ARBA" id="ARBA00004308"/>
    </source>
</evidence>
<proteinExistence type="predicted"/>
<dbReference type="Gene3D" id="1.25.10.10">
    <property type="entry name" value="Leucine-rich Repeat Variant"/>
    <property type="match status" value="1"/>
</dbReference>
<gene>
    <name evidence="6" type="ORF">EDI_274150</name>
</gene>
<evidence type="ECO:0000259" key="5">
    <source>
        <dbReference type="Pfam" id="PF01602"/>
    </source>
</evidence>
<dbReference type="EMBL" id="DS549191">
    <property type="protein sequence ID" value="EDR26443.1"/>
    <property type="molecule type" value="Genomic_DNA"/>
</dbReference>
<evidence type="ECO:0000256" key="3">
    <source>
        <dbReference type="ARBA" id="ARBA00022927"/>
    </source>
</evidence>
<dbReference type="AlphaFoldDB" id="B0EGA3"/>
<feature type="non-terminal residue" evidence="6">
    <location>
        <position position="152"/>
    </location>
</feature>
<evidence type="ECO:0000313" key="7">
    <source>
        <dbReference type="Proteomes" id="UP000008076"/>
    </source>
</evidence>
<accession>B0EGA3</accession>
<dbReference type="RefSeq" id="XP_001737281.1">
    <property type="nucleotide sequence ID" value="XM_001737229.1"/>
</dbReference>
<dbReference type="InterPro" id="IPR002553">
    <property type="entry name" value="Clathrin/coatomer_adapt-like_N"/>
</dbReference>
<dbReference type="GeneID" id="5882311"/>
<dbReference type="PANTHER" id="PTHR22780">
    <property type="entry name" value="ADAPTIN, ALPHA/GAMMA/EPSILON"/>
    <property type="match status" value="1"/>
</dbReference>
<organism evidence="7">
    <name type="scientific">Entamoeba dispar (strain ATCC PRA-260 / SAW760)</name>
    <dbReference type="NCBI Taxonomy" id="370354"/>
    <lineage>
        <taxon>Eukaryota</taxon>
        <taxon>Amoebozoa</taxon>
        <taxon>Evosea</taxon>
        <taxon>Archamoebae</taxon>
        <taxon>Mastigamoebida</taxon>
        <taxon>Entamoebidae</taxon>
        <taxon>Entamoeba</taxon>
    </lineage>
</organism>
<feature type="domain" description="Clathrin/coatomer adaptor adaptin-like N-terminal" evidence="5">
    <location>
        <begin position="26"/>
        <end position="150"/>
    </location>
</feature>
<dbReference type="InterPro" id="IPR011989">
    <property type="entry name" value="ARM-like"/>
</dbReference>
<dbReference type="GO" id="GO:0012505">
    <property type="term" value="C:endomembrane system"/>
    <property type="evidence" value="ECO:0007669"/>
    <property type="project" value="UniProtKB-SubCell"/>
</dbReference>
<comment type="subcellular location">
    <subcellularLocation>
        <location evidence="1">Endomembrane system</location>
    </subcellularLocation>
</comment>
<dbReference type="eggNOG" id="KOG1077">
    <property type="taxonomic scope" value="Eukaryota"/>
</dbReference>
<evidence type="ECO:0000256" key="4">
    <source>
        <dbReference type="ARBA" id="ARBA00023136"/>
    </source>
</evidence>
<dbReference type="InterPro" id="IPR016024">
    <property type="entry name" value="ARM-type_fold"/>
</dbReference>
<dbReference type="GO" id="GO:0030117">
    <property type="term" value="C:membrane coat"/>
    <property type="evidence" value="ECO:0007669"/>
    <property type="project" value="InterPro"/>
</dbReference>
<reference evidence="7" key="1">
    <citation type="submission" date="2007-12" db="EMBL/GenBank/DDBJ databases">
        <title>Annotation of Entamoeba dispar SAW760.</title>
        <authorList>
            <person name="Lorenzi H."/>
            <person name="Inman J."/>
            <person name="Schobel S."/>
            <person name="Amedeo P."/>
            <person name="Caler E."/>
        </authorList>
    </citation>
    <scope>NUCLEOTIDE SEQUENCE [LARGE SCALE GENOMIC DNA]</scope>
    <source>
        <strain evidence="7">ATCC PRA-260 / SAW760</strain>
    </source>
</reference>
<keyword evidence="3" id="KW-0653">Protein transport</keyword>
<dbReference type="SUPFAM" id="SSF48371">
    <property type="entry name" value="ARM repeat"/>
    <property type="match status" value="1"/>
</dbReference>
<dbReference type="InterPro" id="IPR050840">
    <property type="entry name" value="Adaptor_Complx_Large_Subunit"/>
</dbReference>
<keyword evidence="2" id="KW-0813">Transport</keyword>